<evidence type="ECO:0000256" key="3">
    <source>
        <dbReference type="ARBA" id="ARBA00022989"/>
    </source>
</evidence>
<evidence type="ECO:0000256" key="1">
    <source>
        <dbReference type="ARBA" id="ARBA00004141"/>
    </source>
</evidence>
<keyword evidence="3 5" id="KW-1133">Transmembrane helix</keyword>
<dbReference type="Proteomes" id="UP000233535">
    <property type="component" value="Unassembled WGS sequence"/>
</dbReference>
<protein>
    <submittedName>
        <fullName evidence="6">Orotate phosphoribosyltransferase</fullName>
    </submittedName>
</protein>
<dbReference type="InterPro" id="IPR019109">
    <property type="entry name" value="MamF_MmsF"/>
</dbReference>
<evidence type="ECO:0000313" key="6">
    <source>
        <dbReference type="EMBL" id="PKQ65688.1"/>
    </source>
</evidence>
<evidence type="ECO:0000313" key="7">
    <source>
        <dbReference type="Proteomes" id="UP000233535"/>
    </source>
</evidence>
<dbReference type="AlphaFoldDB" id="A0A2N3I5U8"/>
<gene>
    <name evidence="6" type="ORF">BZG02_01395</name>
</gene>
<keyword evidence="7" id="KW-1185">Reference proteome</keyword>
<dbReference type="OrthoDB" id="9808930at2"/>
<comment type="caution">
    <text evidence="6">The sequence shown here is derived from an EMBL/GenBank/DDBJ whole genome shotgun (WGS) entry which is preliminary data.</text>
</comment>
<sequence>MNQFATPSDEKNWAMFCHLASFAGIIVPVFGNVIGPLILWSMKKDYSKLVDREGKKAINFQISMSIYIFISSILVFIGIGVLLLIGLALLNLIFVILAIVKTLNGEDYQYPLTIKFIN</sequence>
<keyword evidence="2 5" id="KW-0812">Transmembrane</keyword>
<dbReference type="EMBL" id="MVDD01000001">
    <property type="protein sequence ID" value="PKQ65688.1"/>
    <property type="molecule type" value="Genomic_DNA"/>
</dbReference>
<feature type="transmembrane region" description="Helical" evidence="5">
    <location>
        <begin position="66"/>
        <end position="99"/>
    </location>
</feature>
<dbReference type="GO" id="GO:0016757">
    <property type="term" value="F:glycosyltransferase activity"/>
    <property type="evidence" value="ECO:0007669"/>
    <property type="project" value="UniProtKB-KW"/>
</dbReference>
<accession>A0A2N3I5U8</accession>
<organism evidence="6 7">
    <name type="scientific">Labilibaculum filiforme</name>
    <dbReference type="NCBI Taxonomy" id="1940526"/>
    <lineage>
        <taxon>Bacteria</taxon>
        <taxon>Pseudomonadati</taxon>
        <taxon>Bacteroidota</taxon>
        <taxon>Bacteroidia</taxon>
        <taxon>Marinilabiliales</taxon>
        <taxon>Marinifilaceae</taxon>
        <taxon>Labilibaculum</taxon>
    </lineage>
</organism>
<proteinExistence type="predicted"/>
<dbReference type="RefSeq" id="WP_101259873.1">
    <property type="nucleotide sequence ID" value="NZ_MVDD01000001.1"/>
</dbReference>
<reference evidence="6 7" key="1">
    <citation type="journal article" date="2017" name="Front. Microbiol.">
        <title>Labilibaculum manganireducens gen. nov., sp. nov. and Labilibaculum filiforme sp. nov., Novel Bacteroidetes Isolated from Subsurface Sediments of the Baltic Sea.</title>
        <authorList>
            <person name="Vandieken V."/>
            <person name="Marshall I.P."/>
            <person name="Niemann H."/>
            <person name="Engelen B."/>
            <person name="Cypionka H."/>
        </authorList>
    </citation>
    <scope>NUCLEOTIDE SEQUENCE [LARGE SCALE GENOMIC DNA]</scope>
    <source>
        <strain evidence="6 7">59.16B</strain>
    </source>
</reference>
<evidence type="ECO:0000256" key="4">
    <source>
        <dbReference type="ARBA" id="ARBA00023136"/>
    </source>
</evidence>
<keyword evidence="4 5" id="KW-0472">Membrane</keyword>
<dbReference type="Pfam" id="PF09685">
    <property type="entry name" value="MamF_MmsF"/>
    <property type="match status" value="1"/>
</dbReference>
<evidence type="ECO:0000256" key="2">
    <source>
        <dbReference type="ARBA" id="ARBA00022692"/>
    </source>
</evidence>
<keyword evidence="6" id="KW-0808">Transferase</keyword>
<evidence type="ECO:0000256" key="5">
    <source>
        <dbReference type="SAM" id="Phobius"/>
    </source>
</evidence>
<name>A0A2N3I5U8_9BACT</name>
<keyword evidence="6" id="KW-0328">Glycosyltransferase</keyword>
<feature type="transmembrane region" description="Helical" evidence="5">
    <location>
        <begin position="13"/>
        <end position="39"/>
    </location>
</feature>
<comment type="subcellular location">
    <subcellularLocation>
        <location evidence="1">Membrane</location>
        <topology evidence="1">Multi-pass membrane protein</topology>
    </subcellularLocation>
</comment>